<evidence type="ECO:0000256" key="7">
    <source>
        <dbReference type="ARBA" id="ARBA00022741"/>
    </source>
</evidence>
<dbReference type="InterPro" id="IPR001611">
    <property type="entry name" value="Leu-rich_rpt"/>
</dbReference>
<dbReference type="InterPro" id="IPR053059">
    <property type="entry name" value="Inactive_SerThr-Kinase_ABA"/>
</dbReference>
<keyword evidence="9 14" id="KW-1133">Transmembrane helix</keyword>
<dbReference type="SUPFAM" id="SSF52058">
    <property type="entry name" value="L domain-like"/>
    <property type="match status" value="1"/>
</dbReference>
<evidence type="ECO:0000256" key="6">
    <source>
        <dbReference type="ARBA" id="ARBA00022737"/>
    </source>
</evidence>
<dbReference type="GO" id="GO:0016020">
    <property type="term" value="C:membrane"/>
    <property type="evidence" value="ECO:0007669"/>
    <property type="project" value="UniProtKB-SubCell"/>
</dbReference>
<dbReference type="GO" id="GO:0099402">
    <property type="term" value="P:plant organ development"/>
    <property type="evidence" value="ECO:0007669"/>
    <property type="project" value="UniProtKB-ARBA"/>
</dbReference>
<dbReference type="GeneID" id="120261182"/>
<feature type="signal peptide" evidence="15">
    <location>
        <begin position="1"/>
        <end position="22"/>
    </location>
</feature>
<keyword evidence="10 14" id="KW-0472">Membrane</keyword>
<evidence type="ECO:0000256" key="11">
    <source>
        <dbReference type="ARBA" id="ARBA00023170"/>
    </source>
</evidence>
<dbReference type="Pfam" id="PF00069">
    <property type="entry name" value="Pkinase"/>
    <property type="match status" value="1"/>
</dbReference>
<keyword evidence="3" id="KW-0433">Leucine-rich repeat</keyword>
<dbReference type="InterPro" id="IPR032675">
    <property type="entry name" value="LRR_dom_sf"/>
</dbReference>
<dbReference type="PANTHER" id="PTHR48003:SF5">
    <property type="entry name" value="OS07G0626500 PROTEIN"/>
    <property type="match status" value="1"/>
</dbReference>
<dbReference type="GO" id="GO:0005524">
    <property type="term" value="F:ATP binding"/>
    <property type="evidence" value="ECO:0007669"/>
    <property type="project" value="UniProtKB-KW"/>
</dbReference>
<dbReference type="InterPro" id="IPR013210">
    <property type="entry name" value="LRR_N_plant-typ"/>
</dbReference>
<keyword evidence="18" id="KW-0418">Kinase</keyword>
<evidence type="ECO:0000256" key="3">
    <source>
        <dbReference type="ARBA" id="ARBA00022614"/>
    </source>
</evidence>
<dbReference type="FunFam" id="3.80.10.10:FF:000041">
    <property type="entry name" value="LRR receptor-like serine/threonine-protein kinase ERECTA"/>
    <property type="match status" value="1"/>
</dbReference>
<dbReference type="Proteomes" id="UP001515500">
    <property type="component" value="Chromosome 5"/>
</dbReference>
<evidence type="ECO:0000256" key="4">
    <source>
        <dbReference type="ARBA" id="ARBA00022692"/>
    </source>
</evidence>
<keyword evidence="17" id="KW-1185">Reference proteome</keyword>
<evidence type="ECO:0000256" key="15">
    <source>
        <dbReference type="SAM" id="SignalP"/>
    </source>
</evidence>
<evidence type="ECO:0000259" key="16">
    <source>
        <dbReference type="PROSITE" id="PS50011"/>
    </source>
</evidence>
<evidence type="ECO:0000256" key="2">
    <source>
        <dbReference type="ARBA" id="ARBA00022553"/>
    </source>
</evidence>
<dbReference type="InterPro" id="IPR000719">
    <property type="entry name" value="Prot_kinase_dom"/>
</dbReference>
<evidence type="ECO:0000313" key="17">
    <source>
        <dbReference type="Proteomes" id="UP001515500"/>
    </source>
</evidence>
<dbReference type="FunFam" id="3.80.10.10:FF:000400">
    <property type="entry name" value="Nuclear pore complex protein NUP107"/>
    <property type="match status" value="1"/>
</dbReference>
<dbReference type="GO" id="GO:0009653">
    <property type="term" value="P:anatomical structure morphogenesis"/>
    <property type="evidence" value="ECO:0007669"/>
    <property type="project" value="UniProtKB-ARBA"/>
</dbReference>
<evidence type="ECO:0000256" key="12">
    <source>
        <dbReference type="ARBA" id="ARBA00023180"/>
    </source>
</evidence>
<organism evidence="17 18">
    <name type="scientific">Dioscorea cayennensis subsp. rotundata</name>
    <name type="common">White Guinea yam</name>
    <name type="synonym">Dioscorea rotundata</name>
    <dbReference type="NCBI Taxonomy" id="55577"/>
    <lineage>
        <taxon>Eukaryota</taxon>
        <taxon>Viridiplantae</taxon>
        <taxon>Streptophyta</taxon>
        <taxon>Embryophyta</taxon>
        <taxon>Tracheophyta</taxon>
        <taxon>Spermatophyta</taxon>
        <taxon>Magnoliopsida</taxon>
        <taxon>Liliopsida</taxon>
        <taxon>Dioscoreales</taxon>
        <taxon>Dioscoreaceae</taxon>
        <taxon>Dioscorea</taxon>
    </lineage>
</organism>
<evidence type="ECO:0000256" key="8">
    <source>
        <dbReference type="ARBA" id="ARBA00022840"/>
    </source>
</evidence>
<keyword evidence="18" id="KW-0808">Transferase</keyword>
<evidence type="ECO:0000313" key="18">
    <source>
        <dbReference type="RefSeq" id="XP_039124888.1"/>
    </source>
</evidence>
<dbReference type="Pfam" id="PF08263">
    <property type="entry name" value="LRRNT_2"/>
    <property type="match status" value="1"/>
</dbReference>
<feature type="domain" description="Protein kinase" evidence="16">
    <location>
        <begin position="783"/>
        <end position="1064"/>
    </location>
</feature>
<keyword evidence="12" id="KW-0325">Glycoprotein</keyword>
<dbReference type="RefSeq" id="XP_039124888.1">
    <property type="nucleotide sequence ID" value="XM_039268954.1"/>
</dbReference>
<gene>
    <name evidence="18" type="primary">LOC120261182</name>
</gene>
<dbReference type="AlphaFoldDB" id="A0AB40BD50"/>
<dbReference type="Gene3D" id="3.30.200.20">
    <property type="entry name" value="Phosphorylase Kinase, domain 1"/>
    <property type="match status" value="1"/>
</dbReference>
<comment type="subcellular location">
    <subcellularLocation>
        <location evidence="1">Membrane</location>
        <topology evidence="1">Single-pass membrane protein</topology>
    </subcellularLocation>
</comment>
<protein>
    <submittedName>
        <fullName evidence="18">Probable inactive receptor kinase At5g10020</fullName>
    </submittedName>
</protein>
<evidence type="ECO:0000256" key="5">
    <source>
        <dbReference type="ARBA" id="ARBA00022729"/>
    </source>
</evidence>
<dbReference type="FunFam" id="3.80.10.10:FF:000095">
    <property type="entry name" value="LRR receptor-like serine/threonine-protein kinase GSO1"/>
    <property type="match status" value="1"/>
</dbReference>
<dbReference type="FunFam" id="1.10.510.10:FF:000480">
    <property type="entry name" value="Pollen receptor-like kinase 1"/>
    <property type="match status" value="1"/>
</dbReference>
<evidence type="ECO:0000256" key="13">
    <source>
        <dbReference type="SAM" id="MobiDB-lite"/>
    </source>
</evidence>
<sequence>MMSLSLLSLLLLLLLSISSSSSQPADELRSLLEFKKGIHSDPSGLLSSWTAPASPSAAAGSTPGSCPAAFHGVSCSPSGSVLSISLPSLNLSGELHFATLLPLRSLFSLSLPSNSLSGRLPPSLFSLPSLQHLDLSSNLFYGPIPSRLSQLASLSHLNLSHNNLSGGFPSSLRNLPQLQTLDLRSNSLSGDISVLISELRSARHLDLSNNRFSGSLDVDSRNLSGLVDGVNYVNISGNELNGGFFSKDSMKLFRNLEVLDLGFNKLNGELPEMDSLPKLRVLRAGNNQLFGSLPEGLFETGVPLEELDLSGNGFTGFIANINSTSLKILNLSSNSLSGSLPAKFGSCTLVDLSNNMLSGDLNVMKSWENELEVIDLSSNALSGSFPNDMPQFESLTAIKMRNNSLVGSLPTILGSYPKLSVVDFSLNKLTGSILPSFFTLKSLTHLNLSGNYFTETLPLQRLHSAELEALSLSSQLEILDLSDNSLSGILPPEVGNFKRLKFLNLGKNALSGGLPVEINKLTGLEYLDLSNNHFNGEIPNVVLPSLKVLNMSLNNLQGPVPENLRRFPSTSFRPGNVLLVFADGTTGGDDNSGLPEGGAQHHGVKLRVRIALIFGSIGIVLLIIFVFMAFFMTRTEVCGRKGFRVQIPGREVNLGRFNRPNMFKSSKDDAAPVSMSFSNDHLLTSASRSMSAQKELLTETVEYGFSDSRDGCSEPVKLDSQELGPSTTERSSFPGVMMPSPHFVDPRMSEQPVMLEVYSPDRLAGELFFLDGSSIFTAEELSRAPAEVLGRSSHGTSYKATLDSGQLLSVKWLRVGLFKHKKEFAKEARKIGAIRHPNIISWRAYYWGPREQERLIIADFIYGDSLALYLHESTPRRYSMLSVRQRLKIAIDVARCLYYLHFERNLPHGNLKPTNILLTGPELTARLMDYGLHRLMTPSGTAEQILNLGALGYRAPELATTNKPLPSFKADVYAFGVILMEMLTRRSAGDIISGQSSAVDLTDWVRMCVTEGRGTDCYDRDIAGLEEAPRVMDELLAVSLKCILPVNERPNIKTVFEDLCSITM</sequence>
<feature type="region of interest" description="Disordered" evidence="13">
    <location>
        <begin position="714"/>
        <end position="737"/>
    </location>
</feature>
<dbReference type="Pfam" id="PF00560">
    <property type="entry name" value="LRR_1"/>
    <property type="match status" value="4"/>
</dbReference>
<keyword evidence="7" id="KW-0547">Nucleotide-binding</keyword>
<dbReference type="PROSITE" id="PS50011">
    <property type="entry name" value="PROTEIN_KINASE_DOM"/>
    <property type="match status" value="1"/>
</dbReference>
<keyword evidence="5 15" id="KW-0732">Signal</keyword>
<dbReference type="FunFam" id="3.30.200.20:FF:000486">
    <property type="entry name" value="Leucine-rich repeat receptor-like protein kinase"/>
    <property type="match status" value="1"/>
</dbReference>
<evidence type="ECO:0000256" key="10">
    <source>
        <dbReference type="ARBA" id="ARBA00023136"/>
    </source>
</evidence>
<dbReference type="PANTHER" id="PTHR48003">
    <property type="entry name" value="OS07G0626500 PROTEIN"/>
    <property type="match status" value="1"/>
</dbReference>
<keyword evidence="8" id="KW-0067">ATP-binding</keyword>
<feature type="chain" id="PRO_5044249538" evidence="15">
    <location>
        <begin position="23"/>
        <end position="1064"/>
    </location>
</feature>
<dbReference type="PRINTS" id="PR00019">
    <property type="entry name" value="LEURICHRPT"/>
</dbReference>
<dbReference type="GO" id="GO:0004672">
    <property type="term" value="F:protein kinase activity"/>
    <property type="evidence" value="ECO:0007669"/>
    <property type="project" value="InterPro"/>
</dbReference>
<keyword evidence="2" id="KW-0597">Phosphoprotein</keyword>
<reference evidence="18" key="1">
    <citation type="submission" date="2025-08" db="UniProtKB">
        <authorList>
            <consortium name="RefSeq"/>
        </authorList>
    </citation>
    <scope>IDENTIFICATION</scope>
</reference>
<dbReference type="InterPro" id="IPR011009">
    <property type="entry name" value="Kinase-like_dom_sf"/>
</dbReference>
<feature type="transmembrane region" description="Helical" evidence="14">
    <location>
        <begin position="610"/>
        <end position="631"/>
    </location>
</feature>
<evidence type="ECO:0000256" key="14">
    <source>
        <dbReference type="SAM" id="Phobius"/>
    </source>
</evidence>
<dbReference type="Gene3D" id="1.10.510.10">
    <property type="entry name" value="Transferase(Phosphotransferase) domain 1"/>
    <property type="match status" value="1"/>
</dbReference>
<dbReference type="InterPro" id="IPR003591">
    <property type="entry name" value="Leu-rich_rpt_typical-subtyp"/>
</dbReference>
<evidence type="ECO:0000256" key="9">
    <source>
        <dbReference type="ARBA" id="ARBA00022989"/>
    </source>
</evidence>
<proteinExistence type="predicted"/>
<dbReference type="Pfam" id="PF13855">
    <property type="entry name" value="LRR_8"/>
    <property type="match status" value="2"/>
</dbReference>
<dbReference type="SUPFAM" id="SSF56112">
    <property type="entry name" value="Protein kinase-like (PK-like)"/>
    <property type="match status" value="1"/>
</dbReference>
<name>A0AB40BD50_DIOCR</name>
<dbReference type="PROSITE" id="PS51450">
    <property type="entry name" value="LRR"/>
    <property type="match status" value="2"/>
</dbReference>
<keyword evidence="11 18" id="KW-0675">Receptor</keyword>
<dbReference type="Gene3D" id="3.80.10.10">
    <property type="entry name" value="Ribonuclease Inhibitor"/>
    <property type="match status" value="2"/>
</dbReference>
<accession>A0AB40BD50</accession>
<keyword evidence="6" id="KW-0677">Repeat</keyword>
<evidence type="ECO:0000256" key="1">
    <source>
        <dbReference type="ARBA" id="ARBA00004167"/>
    </source>
</evidence>
<keyword evidence="4 14" id="KW-0812">Transmembrane</keyword>
<dbReference type="SMART" id="SM00369">
    <property type="entry name" value="LRR_TYP"/>
    <property type="match status" value="8"/>
</dbReference>